<organism evidence="2 3">
    <name type="scientific">Piloderma croceum (strain F 1598)</name>
    <dbReference type="NCBI Taxonomy" id="765440"/>
    <lineage>
        <taxon>Eukaryota</taxon>
        <taxon>Fungi</taxon>
        <taxon>Dikarya</taxon>
        <taxon>Basidiomycota</taxon>
        <taxon>Agaricomycotina</taxon>
        <taxon>Agaricomycetes</taxon>
        <taxon>Agaricomycetidae</taxon>
        <taxon>Atheliales</taxon>
        <taxon>Atheliaceae</taxon>
        <taxon>Piloderma</taxon>
    </lineage>
</organism>
<dbReference type="EMBL" id="KN833034">
    <property type="protein sequence ID" value="KIM76463.1"/>
    <property type="molecule type" value="Genomic_DNA"/>
</dbReference>
<dbReference type="OrthoDB" id="3225069at2759"/>
<feature type="compositionally biased region" description="Acidic residues" evidence="1">
    <location>
        <begin position="454"/>
        <end position="480"/>
    </location>
</feature>
<dbReference type="InParanoid" id="A0A0C3AR98"/>
<keyword evidence="3" id="KW-1185">Reference proteome</keyword>
<accession>A0A0C3AR98</accession>
<dbReference type="SUPFAM" id="SSF52047">
    <property type="entry name" value="RNI-like"/>
    <property type="match status" value="1"/>
</dbReference>
<dbReference type="HOGENOM" id="CLU_020999_3_1_1"/>
<name>A0A0C3AR98_PILCF</name>
<evidence type="ECO:0000313" key="2">
    <source>
        <dbReference type="EMBL" id="KIM76463.1"/>
    </source>
</evidence>
<dbReference type="Proteomes" id="UP000054166">
    <property type="component" value="Unassembled WGS sequence"/>
</dbReference>
<evidence type="ECO:0000313" key="3">
    <source>
        <dbReference type="Proteomes" id="UP000054166"/>
    </source>
</evidence>
<evidence type="ECO:0000256" key="1">
    <source>
        <dbReference type="SAM" id="MobiDB-lite"/>
    </source>
</evidence>
<reference evidence="3" key="2">
    <citation type="submission" date="2015-01" db="EMBL/GenBank/DDBJ databases">
        <title>Evolutionary Origins and Diversification of the Mycorrhizal Mutualists.</title>
        <authorList>
            <consortium name="DOE Joint Genome Institute"/>
            <consortium name="Mycorrhizal Genomics Consortium"/>
            <person name="Kohler A."/>
            <person name="Kuo A."/>
            <person name="Nagy L.G."/>
            <person name="Floudas D."/>
            <person name="Copeland A."/>
            <person name="Barry K.W."/>
            <person name="Cichocki N."/>
            <person name="Veneault-Fourrey C."/>
            <person name="LaButti K."/>
            <person name="Lindquist E.A."/>
            <person name="Lipzen A."/>
            <person name="Lundell T."/>
            <person name="Morin E."/>
            <person name="Murat C."/>
            <person name="Riley R."/>
            <person name="Ohm R."/>
            <person name="Sun H."/>
            <person name="Tunlid A."/>
            <person name="Henrissat B."/>
            <person name="Grigoriev I.V."/>
            <person name="Hibbett D.S."/>
            <person name="Martin F."/>
        </authorList>
    </citation>
    <scope>NUCLEOTIDE SEQUENCE [LARGE SCALE GENOMIC DNA]</scope>
    <source>
        <strain evidence="3">F 1598</strain>
    </source>
</reference>
<evidence type="ECO:0008006" key="4">
    <source>
        <dbReference type="Google" id="ProtNLM"/>
    </source>
</evidence>
<protein>
    <recommendedName>
        <fullName evidence="4">F-box domain-containing protein</fullName>
    </recommendedName>
</protein>
<feature type="region of interest" description="Disordered" evidence="1">
    <location>
        <begin position="427"/>
        <end position="480"/>
    </location>
</feature>
<proteinExistence type="predicted"/>
<feature type="compositionally biased region" description="Acidic residues" evidence="1">
    <location>
        <begin position="434"/>
        <end position="445"/>
    </location>
</feature>
<sequence>MSHSQHGLEDAGATVKSIGILPNEILAYIFTIGARSRPGPYDELPFPLLVSCITRSWRDVAINSPSVWSNLIFTTSVHSDRWCAALWLPRSGAHPLDITIDLLGRAKERIMNLIIPHVARWRRFSVKAWDRGDLEVVLLPLRTASAPLLQHVEFRCLVDEDAESWQPHEHCLTLDTTLLRSVRLRGLCMECAPPHIGLTAIQLDSHQTFLTYNQISDLLSASPGLKTLMLRWSRVDLPDDTNLPVIKLPSLRSLAMNFRACENSFVYLFALLSMPALESLELIGMSHTHTDDFTAYCMTHSVSPKYPNLRKLKLFSCGGAASDGVTFDEHMMDNFLAIFPTITSLYRVESKTRFITPPHFSLLKEITFSAILPEQIDWVRDEVQTRHSNAQPLSRIRVSRYTYSLNVHVWSRLRDLVEVVELDDDSDSLRYTGESDDEMGDDFGGEDPLAGYDDWSDGSIEDWEDDYEDEIEEDAWNSDD</sequence>
<dbReference type="InterPro" id="IPR032675">
    <property type="entry name" value="LRR_dom_sf"/>
</dbReference>
<dbReference type="STRING" id="765440.A0A0C3AR98"/>
<reference evidence="2 3" key="1">
    <citation type="submission" date="2014-04" db="EMBL/GenBank/DDBJ databases">
        <authorList>
            <consortium name="DOE Joint Genome Institute"/>
            <person name="Kuo A."/>
            <person name="Tarkka M."/>
            <person name="Buscot F."/>
            <person name="Kohler A."/>
            <person name="Nagy L.G."/>
            <person name="Floudas D."/>
            <person name="Copeland A."/>
            <person name="Barry K.W."/>
            <person name="Cichocki N."/>
            <person name="Veneault-Fourrey C."/>
            <person name="LaButti K."/>
            <person name="Lindquist E.A."/>
            <person name="Lipzen A."/>
            <person name="Lundell T."/>
            <person name="Morin E."/>
            <person name="Murat C."/>
            <person name="Sun H."/>
            <person name="Tunlid A."/>
            <person name="Henrissat B."/>
            <person name="Grigoriev I.V."/>
            <person name="Hibbett D.S."/>
            <person name="Martin F."/>
            <person name="Nordberg H.P."/>
            <person name="Cantor M.N."/>
            <person name="Hua S.X."/>
        </authorList>
    </citation>
    <scope>NUCLEOTIDE SEQUENCE [LARGE SCALE GENOMIC DNA]</scope>
    <source>
        <strain evidence="2 3">F 1598</strain>
    </source>
</reference>
<dbReference type="Gene3D" id="3.80.10.10">
    <property type="entry name" value="Ribonuclease Inhibitor"/>
    <property type="match status" value="1"/>
</dbReference>
<gene>
    <name evidence="2" type="ORF">PILCRDRAFT_91563</name>
</gene>
<dbReference type="AlphaFoldDB" id="A0A0C3AR98"/>